<keyword evidence="6" id="KW-0862">Zinc</keyword>
<dbReference type="PANTHER" id="PTHR11733">
    <property type="entry name" value="ZINC METALLOPROTEASE FAMILY M13 NEPRILYSIN-RELATED"/>
    <property type="match status" value="1"/>
</dbReference>
<keyword evidence="3" id="KW-0645">Protease</keyword>
<evidence type="ECO:0000256" key="5">
    <source>
        <dbReference type="ARBA" id="ARBA00022801"/>
    </source>
</evidence>
<evidence type="ECO:0000259" key="8">
    <source>
        <dbReference type="Pfam" id="PF01431"/>
    </source>
</evidence>
<keyword evidence="5" id="KW-0378">Hydrolase</keyword>
<dbReference type="InterPro" id="IPR024079">
    <property type="entry name" value="MetalloPept_cat_dom_sf"/>
</dbReference>
<sequence length="1577" mass="181724">LYVIKSKFTVPHYTNAPISKDDPRAPQFAKAAELFRKMIDTTVDPCNDFYKFTCGKFDRSKTKMSFEEAELYNLIVMLLQFRDASHPHPKLPKPVQQVFYLYDKCLWATQNWKLATNNFTYTESKLKQYQQATGLPFPLLHQTEPDPAMPNRTLLAKAMGYLDGVFGTSSLISSFIDTNWKFPHSTQGYMLFIDQSSLTLPIPVYKKLWNEQYSDYFTNMTMGMFNMIRPGLDQAKLRTDVKAIYELEYTIAINVTTDEKTRRRFARSYNRYSLVEANAEFKFIDWSQYFNQLSTYADPDSQNKIRSNDFEFIIMEPSILHKLAEYIEKGKFTPRTIVNYLYFRVAKHYEAYLPNGAQQRDETVEKIYDIFGKDDFDMRPKRREWRPIVGPLPRRNRRLLAGILDEAMCIGLVNSNLDYASGRIFIDALFPNPAQRVSRFVIAYVNNMFFHSCFYSKRIKCFSDITTILPSIQYDVHDMMSSLLIQNKFRQNFADFTESILDGFRSMLDELEWMDRSSKSGAFNKVRDLVKNIAYPNFLTDDALLSEHYASLELSKNDTFLTMLENIYEFNMRTEYAKLRAGPSQRNDFGNTPDVVNAWYQPEMNSITIPAGIIRYPFYNPMWPAAVNYGSMGVIIGHELTHGFDDHGVQWDGTGVLYQWMDNSTFKSFENMAQCVVDEYNGFCPFPSGRPKCLDGSNTQGENIADNGGIHAAYRAFKTYQNLNGPEPAFDDALMQQFTPDQLFFMSFAQVWCEKASSASGSAISILLDPHSPSKYRVFGTIQNFPAFRSAFSCPLNSEYAPKKHCDVWISPVKGTYGIPKAPKPENALNILPAPRISPAEEQKHKGYTEAVQLYKQSMNLSADPCNNFYDYVCGSYNQPLSFTKGRIANYRAMSYQMELPRYKEVDTPNALKKLIQFYDTCKSVRADFGAYIKDGEIVLNAIEDFKTRTQLKFSMIESQSTQSQQTINAEILGDAIGYLSSQGIDTLISAMVDTNWTHPQHYCFYIDQNVLYYSKTYYSPIAWPTTYPSYKSNTIDLFNHYAALKKIQLDQTTLAKDVEKLLDFERTLAQKYSTSDTERRHFMRSYNPYNKQNATEPFKFINLASYFAGLSSTYPTVDKEYFSRSDLVFIVMEPQMIHKLSADFNTKFDSNTVANYLFYRILAQHRQYLPRPSGYKLREVEPHREHMPFLGRHAKRGQSLRTGITDAAYREPSVQCAYETLEILQYANARIFVDYSYPNKEAIRRIRQQVGGIIENILMSFRGMLNRLEWMDQRTKRGAYEKITDLKQNIAFPDFILDNEQLDSYYADLHYAPDDKYYDMIKETDKFNFELIYKVLVDDSTVNRNDFGGPPGTVNAWYYSTYNSITFPAGILHQPFFDENWPASLNYGGLGLVAGHELTHGFDDQGVQWNGVGALTDWMTDASMQGFNSMAHCVVQEYDHFCPLKGTGKMPDCVNGEQTQGENIADNGGIHAAWRAYKDHISQYGPDPQLPDPLYGDFTNDQLYFMSFAQVWCETPRSIDAQYRQIMTDPHSPSRYRVFGTIQNFPGFREAFNCPLGSAYGPKEHCSVWVPKTGGQ</sequence>
<dbReference type="GO" id="GO:0004222">
    <property type="term" value="F:metalloendopeptidase activity"/>
    <property type="evidence" value="ECO:0007669"/>
    <property type="project" value="InterPro"/>
</dbReference>
<dbReference type="PROSITE" id="PS51885">
    <property type="entry name" value="NEPRILYSIN"/>
    <property type="match status" value="1"/>
</dbReference>
<keyword evidence="7" id="KW-0482">Metalloprotease</keyword>
<proteinExistence type="inferred from homology"/>
<dbReference type="GO" id="GO:0046872">
    <property type="term" value="F:metal ion binding"/>
    <property type="evidence" value="ECO:0007669"/>
    <property type="project" value="UniProtKB-KW"/>
</dbReference>
<evidence type="ECO:0000256" key="2">
    <source>
        <dbReference type="ARBA" id="ARBA00007357"/>
    </source>
</evidence>
<dbReference type="Gene3D" id="3.40.390.10">
    <property type="entry name" value="Collagenase (Catalytic Domain)"/>
    <property type="match status" value="2"/>
</dbReference>
<evidence type="ECO:0000313" key="10">
    <source>
        <dbReference type="WBParaSite" id="ASIM_0000024601-mRNA-1"/>
    </source>
</evidence>
<dbReference type="Gene3D" id="1.10.1380.10">
    <property type="entry name" value="Neutral endopeptidase , domain2"/>
    <property type="match status" value="2"/>
</dbReference>
<evidence type="ECO:0000259" key="9">
    <source>
        <dbReference type="Pfam" id="PF05649"/>
    </source>
</evidence>
<organism evidence="10">
    <name type="scientific">Anisakis simplex</name>
    <name type="common">Herring worm</name>
    <dbReference type="NCBI Taxonomy" id="6269"/>
    <lineage>
        <taxon>Eukaryota</taxon>
        <taxon>Metazoa</taxon>
        <taxon>Ecdysozoa</taxon>
        <taxon>Nematoda</taxon>
        <taxon>Chromadorea</taxon>
        <taxon>Rhabditida</taxon>
        <taxon>Spirurina</taxon>
        <taxon>Ascaridomorpha</taxon>
        <taxon>Ascaridoidea</taxon>
        <taxon>Anisakidae</taxon>
        <taxon>Anisakis</taxon>
        <taxon>Anisakis simplex complex</taxon>
    </lineage>
</organism>
<dbReference type="InterPro" id="IPR042089">
    <property type="entry name" value="Peptidase_M13_dom_2"/>
</dbReference>
<protein>
    <submittedName>
        <fullName evidence="10">Neprilysin</fullName>
    </submittedName>
</protein>
<name>A0A0M3IYC4_ANISI</name>
<dbReference type="PANTHER" id="PTHR11733:SF240">
    <property type="entry name" value="GH14155P-RELATED"/>
    <property type="match status" value="1"/>
</dbReference>
<feature type="domain" description="Peptidase M13 C-terminal" evidence="8">
    <location>
        <begin position="597"/>
        <end position="808"/>
    </location>
</feature>
<feature type="domain" description="Peptidase M13 C-terminal" evidence="8">
    <location>
        <begin position="1356"/>
        <end position="1569"/>
    </location>
</feature>
<dbReference type="CDD" id="cd08662">
    <property type="entry name" value="M13"/>
    <property type="match status" value="2"/>
</dbReference>
<feature type="domain" description="Peptidase M13 N-terminal" evidence="9">
    <location>
        <begin position="45"/>
        <end position="437"/>
    </location>
</feature>
<dbReference type="InterPro" id="IPR000718">
    <property type="entry name" value="Peptidase_M13"/>
</dbReference>
<comment type="similarity">
    <text evidence="2">Belongs to the peptidase M13 family.</text>
</comment>
<reference evidence="10" key="1">
    <citation type="submission" date="2017-02" db="UniProtKB">
        <authorList>
            <consortium name="WormBaseParasite"/>
        </authorList>
    </citation>
    <scope>IDENTIFICATION</scope>
</reference>
<dbReference type="WBParaSite" id="ASIM_0000024601-mRNA-1">
    <property type="protein sequence ID" value="ASIM_0000024601-mRNA-1"/>
    <property type="gene ID" value="ASIM_0000024601"/>
</dbReference>
<evidence type="ECO:0000256" key="3">
    <source>
        <dbReference type="ARBA" id="ARBA00022670"/>
    </source>
</evidence>
<dbReference type="GO" id="GO:0016485">
    <property type="term" value="P:protein processing"/>
    <property type="evidence" value="ECO:0007669"/>
    <property type="project" value="TreeGrafter"/>
</dbReference>
<dbReference type="InterPro" id="IPR008753">
    <property type="entry name" value="Peptidase_M13_N"/>
</dbReference>
<dbReference type="Pfam" id="PF01431">
    <property type="entry name" value="Peptidase_M13"/>
    <property type="match status" value="2"/>
</dbReference>
<comment type="cofactor">
    <cofactor evidence="1">
        <name>Zn(2+)</name>
        <dbReference type="ChEBI" id="CHEBI:29105"/>
    </cofactor>
</comment>
<feature type="domain" description="Peptidase M13 N-terminal" evidence="9">
    <location>
        <begin position="865"/>
        <end position="1294"/>
    </location>
</feature>
<dbReference type="SUPFAM" id="SSF55486">
    <property type="entry name" value="Metalloproteases ('zincins'), catalytic domain"/>
    <property type="match status" value="3"/>
</dbReference>
<dbReference type="InterPro" id="IPR018497">
    <property type="entry name" value="Peptidase_M13_C"/>
</dbReference>
<dbReference type="PRINTS" id="PR00786">
    <property type="entry name" value="NEPRILYSIN"/>
</dbReference>
<keyword evidence="4" id="KW-0479">Metal-binding</keyword>
<evidence type="ECO:0000256" key="1">
    <source>
        <dbReference type="ARBA" id="ARBA00001947"/>
    </source>
</evidence>
<evidence type="ECO:0000256" key="7">
    <source>
        <dbReference type="ARBA" id="ARBA00023049"/>
    </source>
</evidence>
<evidence type="ECO:0000256" key="6">
    <source>
        <dbReference type="ARBA" id="ARBA00022833"/>
    </source>
</evidence>
<dbReference type="Pfam" id="PF05649">
    <property type="entry name" value="Peptidase_M13_N"/>
    <property type="match status" value="2"/>
</dbReference>
<accession>A0A0M3IYC4</accession>
<dbReference type="GO" id="GO:0005886">
    <property type="term" value="C:plasma membrane"/>
    <property type="evidence" value="ECO:0007669"/>
    <property type="project" value="TreeGrafter"/>
</dbReference>
<evidence type="ECO:0000256" key="4">
    <source>
        <dbReference type="ARBA" id="ARBA00022723"/>
    </source>
</evidence>